<dbReference type="Proteomes" id="UP000635245">
    <property type="component" value="Unassembled WGS sequence"/>
</dbReference>
<evidence type="ECO:0000256" key="6">
    <source>
        <dbReference type="PROSITE-ProRule" id="PRU00169"/>
    </source>
</evidence>
<dbReference type="SMART" id="SM00448">
    <property type="entry name" value="REC"/>
    <property type="match status" value="1"/>
</dbReference>
<comment type="caution">
    <text evidence="10">The sequence shown here is derived from an EMBL/GenBank/DDBJ whole genome shotgun (WGS) entry which is preliminary data.</text>
</comment>
<dbReference type="GO" id="GO:0032993">
    <property type="term" value="C:protein-DNA complex"/>
    <property type="evidence" value="ECO:0007669"/>
    <property type="project" value="TreeGrafter"/>
</dbReference>
<dbReference type="FunFam" id="3.40.50.2300:FF:000001">
    <property type="entry name" value="DNA-binding response regulator PhoB"/>
    <property type="match status" value="1"/>
</dbReference>
<dbReference type="EMBL" id="JAENJH010000002">
    <property type="protein sequence ID" value="MBK1784609.1"/>
    <property type="molecule type" value="Genomic_DNA"/>
</dbReference>
<dbReference type="GO" id="GO:0006355">
    <property type="term" value="P:regulation of DNA-templated transcription"/>
    <property type="evidence" value="ECO:0007669"/>
    <property type="project" value="InterPro"/>
</dbReference>
<evidence type="ECO:0000259" key="8">
    <source>
        <dbReference type="PROSITE" id="PS50110"/>
    </source>
</evidence>
<sequence length="253" mass="27890">MSAPDALDVPNRSPLATIGEMSSARVLVVEDTQDIREVIEVALTGALFDVRVSEDGNRALELLSTWDPDVVVLDLNIPGPDGLEVCRRLRQFSTAYVLMLTARADEVDKLVGLSAGADDYLTKPFSPRELVARVQVMLRRPRSAPEPKPEVGRRHVLGPVEVDLDAREVAVHGDPVATTRIEFELLAAIAENPKQVRTRDQLRQRAWGESWLADDHAVDVHVSKLRRKLAAAGAPDLITTVRGVGYRVDRTKL</sequence>
<dbReference type="InterPro" id="IPR001867">
    <property type="entry name" value="OmpR/PhoB-type_DNA-bd"/>
</dbReference>
<feature type="domain" description="OmpR/PhoB-type" evidence="9">
    <location>
        <begin position="152"/>
        <end position="250"/>
    </location>
</feature>
<dbReference type="InterPro" id="IPR039420">
    <property type="entry name" value="WalR-like"/>
</dbReference>
<keyword evidence="1 6" id="KW-0597">Phosphoprotein</keyword>
<dbReference type="PROSITE" id="PS51755">
    <property type="entry name" value="OMPR_PHOB"/>
    <property type="match status" value="1"/>
</dbReference>
<dbReference type="Pfam" id="PF00486">
    <property type="entry name" value="Trans_reg_C"/>
    <property type="match status" value="1"/>
</dbReference>
<evidence type="ECO:0000256" key="5">
    <source>
        <dbReference type="ARBA" id="ARBA00023163"/>
    </source>
</evidence>
<dbReference type="GO" id="GO:0005829">
    <property type="term" value="C:cytosol"/>
    <property type="evidence" value="ECO:0007669"/>
    <property type="project" value="TreeGrafter"/>
</dbReference>
<evidence type="ECO:0000313" key="10">
    <source>
        <dbReference type="EMBL" id="MBK1784609.1"/>
    </source>
</evidence>
<dbReference type="InterPro" id="IPR011006">
    <property type="entry name" value="CheY-like_superfamily"/>
</dbReference>
<evidence type="ECO:0000256" key="3">
    <source>
        <dbReference type="ARBA" id="ARBA00023015"/>
    </source>
</evidence>
<keyword evidence="11" id="KW-1185">Reference proteome</keyword>
<dbReference type="SUPFAM" id="SSF46894">
    <property type="entry name" value="C-terminal effector domain of the bipartite response regulators"/>
    <property type="match status" value="1"/>
</dbReference>
<accession>A0A934QRZ3</accession>
<protein>
    <submittedName>
        <fullName evidence="10">Response regulator transcription factor</fullName>
    </submittedName>
</protein>
<dbReference type="Gene3D" id="3.40.50.2300">
    <property type="match status" value="1"/>
</dbReference>
<dbReference type="PANTHER" id="PTHR48111:SF4">
    <property type="entry name" value="DNA-BINDING DUAL TRANSCRIPTIONAL REGULATOR OMPR"/>
    <property type="match status" value="1"/>
</dbReference>
<evidence type="ECO:0000313" key="11">
    <source>
        <dbReference type="Proteomes" id="UP000635245"/>
    </source>
</evidence>
<reference evidence="10" key="1">
    <citation type="submission" date="2020-12" db="EMBL/GenBank/DDBJ databases">
        <title>Prauserella sp. ASG 168, a novel actinomycete isolated from cave rock.</title>
        <authorList>
            <person name="Suriyachadkun C."/>
        </authorList>
    </citation>
    <scope>NUCLEOTIDE SEQUENCE</scope>
    <source>
        <strain evidence="10">ASG 168</strain>
    </source>
</reference>
<dbReference type="InterPro" id="IPR036388">
    <property type="entry name" value="WH-like_DNA-bd_sf"/>
</dbReference>
<keyword evidence="3" id="KW-0805">Transcription regulation</keyword>
<evidence type="ECO:0000256" key="1">
    <source>
        <dbReference type="ARBA" id="ARBA00022553"/>
    </source>
</evidence>
<dbReference type="GO" id="GO:0000976">
    <property type="term" value="F:transcription cis-regulatory region binding"/>
    <property type="evidence" value="ECO:0007669"/>
    <property type="project" value="TreeGrafter"/>
</dbReference>
<dbReference type="PANTHER" id="PTHR48111">
    <property type="entry name" value="REGULATOR OF RPOS"/>
    <property type="match status" value="1"/>
</dbReference>
<dbReference type="SUPFAM" id="SSF52172">
    <property type="entry name" value="CheY-like"/>
    <property type="match status" value="1"/>
</dbReference>
<name>A0A934QRZ3_9PSEU</name>
<evidence type="ECO:0000256" key="2">
    <source>
        <dbReference type="ARBA" id="ARBA00023012"/>
    </source>
</evidence>
<organism evidence="10 11">
    <name type="scientific">Prauserella cavernicola</name>
    <dbReference type="NCBI Taxonomy" id="2800127"/>
    <lineage>
        <taxon>Bacteria</taxon>
        <taxon>Bacillati</taxon>
        <taxon>Actinomycetota</taxon>
        <taxon>Actinomycetes</taxon>
        <taxon>Pseudonocardiales</taxon>
        <taxon>Pseudonocardiaceae</taxon>
        <taxon>Prauserella</taxon>
    </lineage>
</organism>
<evidence type="ECO:0000259" key="9">
    <source>
        <dbReference type="PROSITE" id="PS51755"/>
    </source>
</evidence>
<feature type="modified residue" description="4-aspartylphosphate" evidence="6">
    <location>
        <position position="74"/>
    </location>
</feature>
<evidence type="ECO:0000256" key="4">
    <source>
        <dbReference type="ARBA" id="ARBA00023125"/>
    </source>
</evidence>
<evidence type="ECO:0000256" key="7">
    <source>
        <dbReference type="PROSITE-ProRule" id="PRU01091"/>
    </source>
</evidence>
<feature type="domain" description="Response regulatory" evidence="8">
    <location>
        <begin position="25"/>
        <end position="138"/>
    </location>
</feature>
<proteinExistence type="predicted"/>
<dbReference type="Gene3D" id="6.10.250.690">
    <property type="match status" value="1"/>
</dbReference>
<dbReference type="InterPro" id="IPR016032">
    <property type="entry name" value="Sig_transdc_resp-reg_C-effctor"/>
</dbReference>
<dbReference type="CDD" id="cd00383">
    <property type="entry name" value="trans_reg_C"/>
    <property type="match status" value="1"/>
</dbReference>
<dbReference type="InterPro" id="IPR001789">
    <property type="entry name" value="Sig_transdc_resp-reg_receiver"/>
</dbReference>
<dbReference type="CDD" id="cd17574">
    <property type="entry name" value="REC_OmpR"/>
    <property type="match status" value="1"/>
</dbReference>
<keyword evidence="5" id="KW-0804">Transcription</keyword>
<dbReference type="GO" id="GO:0000156">
    <property type="term" value="F:phosphorelay response regulator activity"/>
    <property type="evidence" value="ECO:0007669"/>
    <property type="project" value="TreeGrafter"/>
</dbReference>
<dbReference type="PROSITE" id="PS50110">
    <property type="entry name" value="RESPONSE_REGULATORY"/>
    <property type="match status" value="1"/>
</dbReference>
<dbReference type="Pfam" id="PF00072">
    <property type="entry name" value="Response_reg"/>
    <property type="match status" value="1"/>
</dbReference>
<gene>
    <name evidence="10" type="ORF">JHE00_09750</name>
</gene>
<dbReference type="AlphaFoldDB" id="A0A934QRZ3"/>
<dbReference type="Gene3D" id="1.10.10.10">
    <property type="entry name" value="Winged helix-like DNA-binding domain superfamily/Winged helix DNA-binding domain"/>
    <property type="match status" value="1"/>
</dbReference>
<keyword evidence="2" id="KW-0902">Two-component regulatory system</keyword>
<keyword evidence="4 7" id="KW-0238">DNA-binding</keyword>
<feature type="DNA-binding region" description="OmpR/PhoB-type" evidence="7">
    <location>
        <begin position="152"/>
        <end position="250"/>
    </location>
</feature>
<dbReference type="SMART" id="SM00862">
    <property type="entry name" value="Trans_reg_C"/>
    <property type="match status" value="1"/>
</dbReference>